<keyword evidence="4 6" id="KW-1133">Transmembrane helix</keyword>
<comment type="similarity">
    <text evidence="2 6">Belongs to the 4-toluene sulfonate uptake permease (TSUP) (TC 2.A.102) family.</text>
</comment>
<dbReference type="Proteomes" id="UP000077857">
    <property type="component" value="Unassembled WGS sequence"/>
</dbReference>
<feature type="transmembrane region" description="Helical" evidence="6">
    <location>
        <begin position="176"/>
        <end position="197"/>
    </location>
</feature>
<evidence type="ECO:0000256" key="5">
    <source>
        <dbReference type="ARBA" id="ARBA00023136"/>
    </source>
</evidence>
<gene>
    <name evidence="7" type="ORF">A1507_08270</name>
</gene>
<evidence type="ECO:0000313" key="8">
    <source>
        <dbReference type="Proteomes" id="UP000077857"/>
    </source>
</evidence>
<organism evidence="7 8">
    <name type="scientific">Methylomonas koyamae</name>
    <dbReference type="NCBI Taxonomy" id="702114"/>
    <lineage>
        <taxon>Bacteria</taxon>
        <taxon>Pseudomonadati</taxon>
        <taxon>Pseudomonadota</taxon>
        <taxon>Gammaproteobacteria</taxon>
        <taxon>Methylococcales</taxon>
        <taxon>Methylococcaceae</taxon>
        <taxon>Methylomonas</taxon>
    </lineage>
</organism>
<proteinExistence type="inferred from homology"/>
<comment type="subcellular location">
    <subcellularLocation>
        <location evidence="6">Cell membrane</location>
        <topology evidence="6">Multi-pass membrane protein</topology>
    </subcellularLocation>
    <subcellularLocation>
        <location evidence="1">Membrane</location>
        <topology evidence="1">Multi-pass membrane protein</topology>
    </subcellularLocation>
</comment>
<dbReference type="PANTHER" id="PTHR43701:SF2">
    <property type="entry name" value="MEMBRANE TRANSPORTER PROTEIN YJNA-RELATED"/>
    <property type="match status" value="1"/>
</dbReference>
<dbReference type="InterPro" id="IPR051598">
    <property type="entry name" value="TSUP/Inactive_protease-like"/>
</dbReference>
<dbReference type="PANTHER" id="PTHR43701">
    <property type="entry name" value="MEMBRANE TRANSPORTER PROTEIN MJ0441-RELATED"/>
    <property type="match status" value="1"/>
</dbReference>
<evidence type="ECO:0000256" key="1">
    <source>
        <dbReference type="ARBA" id="ARBA00004141"/>
    </source>
</evidence>
<dbReference type="EMBL" id="LUUJ01000054">
    <property type="protein sequence ID" value="OAI18892.1"/>
    <property type="molecule type" value="Genomic_DNA"/>
</dbReference>
<accession>A0A177NM31</accession>
<dbReference type="GO" id="GO:0005886">
    <property type="term" value="C:plasma membrane"/>
    <property type="evidence" value="ECO:0007669"/>
    <property type="project" value="UniProtKB-SubCell"/>
</dbReference>
<comment type="caution">
    <text evidence="7">The sequence shown here is derived from an EMBL/GenBank/DDBJ whole genome shotgun (WGS) entry which is preliminary data.</text>
</comment>
<dbReference type="RefSeq" id="WP_064039774.1">
    <property type="nucleotide sequence ID" value="NZ_LUUJ01000054.1"/>
</dbReference>
<evidence type="ECO:0000256" key="3">
    <source>
        <dbReference type="ARBA" id="ARBA00022692"/>
    </source>
</evidence>
<feature type="transmembrane region" description="Helical" evidence="6">
    <location>
        <begin position="140"/>
        <end position="170"/>
    </location>
</feature>
<dbReference type="AlphaFoldDB" id="A0A177NM31"/>
<dbReference type="InterPro" id="IPR002781">
    <property type="entry name" value="TM_pro_TauE-like"/>
</dbReference>
<keyword evidence="3 6" id="KW-0812">Transmembrane</keyword>
<reference evidence="7 8" key="1">
    <citation type="submission" date="2016-03" db="EMBL/GenBank/DDBJ databases">
        <authorList>
            <person name="Ploux O."/>
        </authorList>
    </citation>
    <scope>NUCLEOTIDE SEQUENCE [LARGE SCALE GENOMIC DNA]</scope>
    <source>
        <strain evidence="7 8">R-45378</strain>
    </source>
</reference>
<evidence type="ECO:0000256" key="2">
    <source>
        <dbReference type="ARBA" id="ARBA00009142"/>
    </source>
</evidence>
<sequence length="314" mass="32066">MLTALGLAVGIGLLLGLLGGGGSILTVPMLVYVLNVAPKTAIATSFVVVGVSSLMALIPHARHGHVCWKSAVVFGIAGMGGAFGGGRLAGHISGDWLMVLFGLVTLVTGLAMIFKKAAAEPEHGRQPLPMCPLRTPVSRLLFDGALVGGLTGLVGVGGGFLIVPALTLWVGLPMPAAIGTSLLVIVMNAVAGFTGYINHAELDLALTAVVTAGAVAGSGLGAWLSNFLSAAILRRGFGWFVTLVAVYVLSQALNGEVWSALTAVQPEAIVGEKRVWGGLAAAMLLAWIGRRIHRGGAALDPLGLADAKQHRKLV</sequence>
<dbReference type="Pfam" id="PF01925">
    <property type="entry name" value="TauE"/>
    <property type="match status" value="1"/>
</dbReference>
<feature type="transmembrane region" description="Helical" evidence="6">
    <location>
        <begin position="36"/>
        <end position="58"/>
    </location>
</feature>
<feature type="transmembrane region" description="Helical" evidence="6">
    <location>
        <begin position="70"/>
        <end position="90"/>
    </location>
</feature>
<evidence type="ECO:0000256" key="6">
    <source>
        <dbReference type="RuleBase" id="RU363041"/>
    </source>
</evidence>
<feature type="transmembrane region" description="Helical" evidence="6">
    <location>
        <begin position="204"/>
        <end position="224"/>
    </location>
</feature>
<feature type="transmembrane region" description="Helical" evidence="6">
    <location>
        <begin position="96"/>
        <end position="119"/>
    </location>
</feature>
<protein>
    <recommendedName>
        <fullName evidence="6">Probable membrane transporter protein</fullName>
    </recommendedName>
</protein>
<evidence type="ECO:0000313" key="7">
    <source>
        <dbReference type="EMBL" id="OAI18892.1"/>
    </source>
</evidence>
<keyword evidence="5 6" id="KW-0472">Membrane</keyword>
<evidence type="ECO:0000256" key="4">
    <source>
        <dbReference type="ARBA" id="ARBA00022989"/>
    </source>
</evidence>
<name>A0A177NM31_9GAMM</name>
<keyword evidence="6" id="KW-1003">Cell membrane</keyword>
<dbReference type="OrthoDB" id="8559161at2"/>